<keyword evidence="5" id="KW-1185">Reference proteome</keyword>
<dbReference type="AlphaFoldDB" id="A0A1G9BGR1"/>
<dbReference type="GO" id="GO:0016740">
    <property type="term" value="F:transferase activity"/>
    <property type="evidence" value="ECO:0007669"/>
    <property type="project" value="UniProtKB-KW"/>
</dbReference>
<dbReference type="InterPro" id="IPR006218">
    <property type="entry name" value="DAHP1/KDSA"/>
</dbReference>
<dbReference type="InterPro" id="IPR036979">
    <property type="entry name" value="CM_dom_sf"/>
</dbReference>
<evidence type="ECO:0000313" key="5">
    <source>
        <dbReference type="Proteomes" id="UP000198510"/>
    </source>
</evidence>
<dbReference type="PANTHER" id="PTHR43018:SF1">
    <property type="entry name" value="PROTEIN AROA(G)"/>
    <property type="match status" value="1"/>
</dbReference>
<dbReference type="PANTHER" id="PTHR43018">
    <property type="entry name" value="PHOSPHO-2-DEHYDRO-3-DEOXYHEPTONATE ALDOLASE"/>
    <property type="match status" value="1"/>
</dbReference>
<dbReference type="Gene3D" id="1.20.59.10">
    <property type="entry name" value="Chorismate mutase"/>
    <property type="match status" value="1"/>
</dbReference>
<gene>
    <name evidence="4" type="ORF">SAMN05421823_102611</name>
</gene>
<feature type="domain" description="Chorismate mutase" evidence="3">
    <location>
        <begin position="269"/>
        <end position="360"/>
    </location>
</feature>
<dbReference type="RefSeq" id="WP_089680409.1">
    <property type="nucleotide sequence ID" value="NZ_FNFO01000002.1"/>
</dbReference>
<dbReference type="Proteomes" id="UP000198510">
    <property type="component" value="Unassembled WGS sequence"/>
</dbReference>
<evidence type="ECO:0000313" key="4">
    <source>
        <dbReference type="EMBL" id="SDK38692.1"/>
    </source>
</evidence>
<dbReference type="OrthoDB" id="9780456at2"/>
<dbReference type="GO" id="GO:0004106">
    <property type="term" value="F:chorismate mutase activity"/>
    <property type="evidence" value="ECO:0007669"/>
    <property type="project" value="UniProtKB-EC"/>
</dbReference>
<keyword evidence="2" id="KW-0808">Transferase</keyword>
<organism evidence="4 5">
    <name type="scientific">Catalinimonas alkaloidigena</name>
    <dbReference type="NCBI Taxonomy" id="1075417"/>
    <lineage>
        <taxon>Bacteria</taxon>
        <taxon>Pseudomonadati</taxon>
        <taxon>Bacteroidota</taxon>
        <taxon>Cytophagia</taxon>
        <taxon>Cytophagales</taxon>
        <taxon>Catalimonadaceae</taxon>
        <taxon>Catalinimonas</taxon>
    </lineage>
</organism>
<dbReference type="PROSITE" id="PS51168">
    <property type="entry name" value="CHORISMATE_MUT_2"/>
    <property type="match status" value="1"/>
</dbReference>
<reference evidence="4 5" key="1">
    <citation type="submission" date="2016-10" db="EMBL/GenBank/DDBJ databases">
        <authorList>
            <person name="de Groot N.N."/>
        </authorList>
    </citation>
    <scope>NUCLEOTIDE SEQUENCE [LARGE SCALE GENOMIC DNA]</scope>
    <source>
        <strain evidence="4 5">DSM 25186</strain>
    </source>
</reference>
<dbReference type="EMBL" id="FNFO01000002">
    <property type="protein sequence ID" value="SDK38692.1"/>
    <property type="molecule type" value="Genomic_DNA"/>
</dbReference>
<dbReference type="InterPro" id="IPR036263">
    <property type="entry name" value="Chorismate_II_sf"/>
</dbReference>
<accession>A0A1G9BGR1</accession>
<proteinExistence type="predicted"/>
<evidence type="ECO:0000256" key="1">
    <source>
        <dbReference type="ARBA" id="ARBA00012404"/>
    </source>
</evidence>
<dbReference type="SUPFAM" id="SSF51569">
    <property type="entry name" value="Aldolase"/>
    <property type="match status" value="1"/>
</dbReference>
<dbReference type="Pfam" id="PF00793">
    <property type="entry name" value="DAHP_synth_1"/>
    <property type="match status" value="1"/>
</dbReference>
<evidence type="ECO:0000256" key="2">
    <source>
        <dbReference type="ARBA" id="ARBA00022679"/>
    </source>
</evidence>
<protein>
    <recommendedName>
        <fullName evidence="1">chorismate mutase</fullName>
        <ecNumber evidence="1">5.4.99.5</ecNumber>
    </recommendedName>
</protein>
<dbReference type="InterPro" id="IPR052899">
    <property type="entry name" value="Class-I_DAHP_synthase"/>
</dbReference>
<dbReference type="Gene3D" id="3.20.20.70">
    <property type="entry name" value="Aldolase class I"/>
    <property type="match status" value="1"/>
</dbReference>
<name>A0A1G9BGR1_9BACT</name>
<dbReference type="InterPro" id="IPR013785">
    <property type="entry name" value="Aldolase_TIM"/>
</dbReference>
<sequence length="361" mass="40929">MKTEIQSNPLLTWVGHERKPLIIAGPCSVESEEQLREVVLALKDQQVDMIRVGIWKPRTRPNSFEGLGETALPWVQSLKAETGMRFATEVATPEHIDLALKYGIDTFWIGARTTVNPFNVQALADALRGMDDIPVMIKNPVNPDLALWVGAIERIAGAGIKNLAAIHRGFSGLGKGRYRNAPVWQLPIELKRILPDLPLICDPSHIGGKRDLIQPLAQKALDLNYDGLMIETHPNPDEAWSDASQQVTPARLGEILAELRIRKPQNSEPEYVNHLEELRHQLDQLDHELVEVLAARKAVVEKIGQYKKDNNVVIFDVNRWDEVFKSRAEWAEQMNVNRRFVEEIFKLVHVESIRQQTNVAW</sequence>
<dbReference type="GO" id="GO:0046417">
    <property type="term" value="P:chorismate metabolic process"/>
    <property type="evidence" value="ECO:0007669"/>
    <property type="project" value="InterPro"/>
</dbReference>
<evidence type="ECO:0000259" key="3">
    <source>
        <dbReference type="PROSITE" id="PS51168"/>
    </source>
</evidence>
<dbReference type="STRING" id="1075417.SAMN05421823_102611"/>
<dbReference type="SMART" id="SM00830">
    <property type="entry name" value="CM_2"/>
    <property type="match status" value="1"/>
</dbReference>
<dbReference type="SUPFAM" id="SSF48600">
    <property type="entry name" value="Chorismate mutase II"/>
    <property type="match status" value="1"/>
</dbReference>
<dbReference type="EC" id="5.4.99.5" evidence="1"/>
<dbReference type="InterPro" id="IPR002701">
    <property type="entry name" value="CM_II_prokaryot"/>
</dbReference>
<dbReference type="Pfam" id="PF01817">
    <property type="entry name" value="CM_2"/>
    <property type="match status" value="1"/>
</dbReference>